<keyword evidence="3" id="KW-1185">Reference proteome</keyword>
<dbReference type="RefSeq" id="WP_267263798.1">
    <property type="nucleotide sequence ID" value="NZ_JAOVZW010000001.1"/>
</dbReference>
<protein>
    <recommendedName>
        <fullName evidence="1">DUF6794 domain-containing protein</fullName>
    </recommendedName>
</protein>
<sequence length="477" mass="56593">MKSIVLKSIFLFINLLLLFLKSQVVSITTSYDGEYRLKSTSYEGNSYGFRGKSTGVKRVYNEQKQQSEDSILYTINRSFNVSEAIGHFQFVALSKDGRKIIYLNRFPINNDKSIVYYVDGKLIKEYDVEEFINCNRNQEKCDLFYDNRLLIYDGKRSNYSLTVYKRGTDEKERYLRKNFIYNKNDTIHVIDARKKITLFDLGSNEIIKTKLDFDSLYPQIKDYERKESYVRSFQGAYKSINDFQNQTNDEKLSATISKFSNLKYIPLNERNSYSLHKIELSGYLDHNGKFEIEKFDCDNIFIKKQIGEYIKNTVFKADFIPKESEKYYFEYFWGGYRDFDDKIAEQETIKEQQRKKQEFNKRLKLDKIDGIYIPKNLHDCMIELDKILNFEIKKDLKNAKDTFDFNGHMGGLGMWIRNKWGINGGSRLLKYFNDRGDIGNREYGREIISGIIISTYMKWLTGDKNSWKDWERQNPVK</sequence>
<dbReference type="InterPro" id="IPR046744">
    <property type="entry name" value="DUF6794"/>
</dbReference>
<organism evidence="2 3">
    <name type="scientific">Chryseobacterium formosus</name>
    <dbReference type="NCBI Taxonomy" id="1537363"/>
    <lineage>
        <taxon>Bacteria</taxon>
        <taxon>Pseudomonadati</taxon>
        <taxon>Bacteroidota</taxon>
        <taxon>Flavobacteriia</taxon>
        <taxon>Flavobacteriales</taxon>
        <taxon>Weeksellaceae</taxon>
        <taxon>Chryseobacterium group</taxon>
        <taxon>Chryseobacterium</taxon>
    </lineage>
</organism>
<proteinExistence type="predicted"/>
<comment type="caution">
    <text evidence="2">The sequence shown here is derived from an EMBL/GenBank/DDBJ whole genome shotgun (WGS) entry which is preliminary data.</text>
</comment>
<accession>A0ABT3XK03</accession>
<dbReference type="Proteomes" id="UP001073122">
    <property type="component" value="Unassembled WGS sequence"/>
</dbReference>
<evidence type="ECO:0000259" key="1">
    <source>
        <dbReference type="Pfam" id="PF20594"/>
    </source>
</evidence>
<name>A0ABT3XK03_9FLAO</name>
<evidence type="ECO:0000313" key="2">
    <source>
        <dbReference type="EMBL" id="MCX8522470.1"/>
    </source>
</evidence>
<gene>
    <name evidence="2" type="ORF">OF897_00845</name>
</gene>
<feature type="domain" description="DUF6794" evidence="1">
    <location>
        <begin position="373"/>
        <end position="460"/>
    </location>
</feature>
<evidence type="ECO:0000313" key="3">
    <source>
        <dbReference type="Proteomes" id="UP001073122"/>
    </source>
</evidence>
<dbReference type="EMBL" id="JAOVZW010000001">
    <property type="protein sequence ID" value="MCX8522470.1"/>
    <property type="molecule type" value="Genomic_DNA"/>
</dbReference>
<dbReference type="Pfam" id="PF20594">
    <property type="entry name" value="DUF6794"/>
    <property type="match status" value="1"/>
</dbReference>
<reference evidence="2" key="1">
    <citation type="submission" date="2022-10" db="EMBL/GenBank/DDBJ databases">
        <title>Chryseobacterium sp. nov., a novel bacterial species.</title>
        <authorList>
            <person name="Cao Y."/>
        </authorList>
    </citation>
    <scope>NUCLEOTIDE SEQUENCE</scope>
    <source>
        <strain evidence="2">CCTCC AB2015118</strain>
    </source>
</reference>